<protein>
    <recommendedName>
        <fullName evidence="1">Calmodulin binding protein-like N-terminal domain-containing protein</fullName>
    </recommendedName>
</protein>
<dbReference type="GO" id="GO:0043565">
    <property type="term" value="F:sequence-specific DNA binding"/>
    <property type="evidence" value="ECO:0007669"/>
    <property type="project" value="TreeGrafter"/>
</dbReference>
<dbReference type="GO" id="GO:0080142">
    <property type="term" value="P:regulation of salicylic acid biosynthetic process"/>
    <property type="evidence" value="ECO:0007669"/>
    <property type="project" value="TreeGrafter"/>
</dbReference>
<dbReference type="AlphaFoldDB" id="A0A1E5WG22"/>
<name>A0A1E5WG22_9POAL</name>
<dbReference type="InterPro" id="IPR012416">
    <property type="entry name" value="CBP60"/>
</dbReference>
<dbReference type="InterPro" id="IPR046831">
    <property type="entry name" value="Calmodulin_bind_N"/>
</dbReference>
<dbReference type="GO" id="GO:0005516">
    <property type="term" value="F:calmodulin binding"/>
    <property type="evidence" value="ECO:0007669"/>
    <property type="project" value="InterPro"/>
</dbReference>
<comment type="caution">
    <text evidence="2">The sequence shown here is derived from an EMBL/GenBank/DDBJ whole genome shotgun (WGS) entry which is preliminary data.</text>
</comment>
<dbReference type="PANTHER" id="PTHR31713">
    <property type="entry name" value="OS02G0177800 PROTEIN"/>
    <property type="match status" value="1"/>
</dbReference>
<keyword evidence="3" id="KW-1185">Reference proteome</keyword>
<dbReference type="Pfam" id="PF07887">
    <property type="entry name" value="Calmodulin_bind"/>
    <property type="match status" value="1"/>
</dbReference>
<dbReference type="GO" id="GO:0003700">
    <property type="term" value="F:DNA-binding transcription factor activity"/>
    <property type="evidence" value="ECO:0007669"/>
    <property type="project" value="TreeGrafter"/>
</dbReference>
<dbReference type="PANTHER" id="PTHR31713:SF42">
    <property type="entry name" value="PROTEIN SAR DEFICIENT 1"/>
    <property type="match status" value="1"/>
</dbReference>
<dbReference type="EMBL" id="LWDX02009471">
    <property type="protein sequence ID" value="OEL36356.1"/>
    <property type="molecule type" value="Genomic_DNA"/>
</dbReference>
<organism evidence="2 3">
    <name type="scientific">Dichanthelium oligosanthes</name>
    <dbReference type="NCBI Taxonomy" id="888268"/>
    <lineage>
        <taxon>Eukaryota</taxon>
        <taxon>Viridiplantae</taxon>
        <taxon>Streptophyta</taxon>
        <taxon>Embryophyta</taxon>
        <taxon>Tracheophyta</taxon>
        <taxon>Spermatophyta</taxon>
        <taxon>Magnoliopsida</taxon>
        <taxon>Liliopsida</taxon>
        <taxon>Poales</taxon>
        <taxon>Poaceae</taxon>
        <taxon>PACMAD clade</taxon>
        <taxon>Panicoideae</taxon>
        <taxon>Panicodae</taxon>
        <taxon>Paniceae</taxon>
        <taxon>Dichantheliinae</taxon>
        <taxon>Dichanthelium</taxon>
    </lineage>
</organism>
<evidence type="ECO:0000259" key="1">
    <source>
        <dbReference type="Pfam" id="PF07887"/>
    </source>
</evidence>
<feature type="domain" description="Calmodulin binding protein-like N-terminal" evidence="1">
    <location>
        <begin position="1"/>
        <end position="114"/>
    </location>
</feature>
<evidence type="ECO:0000313" key="3">
    <source>
        <dbReference type="Proteomes" id="UP000095767"/>
    </source>
</evidence>
<evidence type="ECO:0000313" key="2">
    <source>
        <dbReference type="EMBL" id="OEL36356.1"/>
    </source>
</evidence>
<dbReference type="Proteomes" id="UP000095767">
    <property type="component" value="Unassembled WGS sequence"/>
</dbReference>
<gene>
    <name evidence="2" type="ORF">BAE44_0002625</name>
</gene>
<proteinExistence type="predicted"/>
<feature type="non-terminal residue" evidence="2">
    <location>
        <position position="1"/>
    </location>
</feature>
<accession>A0A1E5WG22</accession>
<sequence>LEIILVDVDTGLPVALRQALRLELVLLHAKFPPAGREKWSRKEFDENIVKERERTHFLLTGDVSLTMKDGRAVVGWLWLTGKSYGDNGKFRIGSRVVPGTFDGARVHEAITNPLLNVGVSVTHGILDSV</sequence>
<reference evidence="2 3" key="1">
    <citation type="submission" date="2016-09" db="EMBL/GenBank/DDBJ databases">
        <title>The draft genome of Dichanthelium oligosanthes: A C3 panicoid grass species.</title>
        <authorList>
            <person name="Studer A.J."/>
            <person name="Schnable J.C."/>
            <person name="Brutnell T.P."/>
        </authorList>
    </citation>
    <scope>NUCLEOTIDE SEQUENCE [LARGE SCALE GENOMIC DNA]</scope>
    <source>
        <strain evidence="3">cv. Kellogg 1175</strain>
        <tissue evidence="2">Leaf</tissue>
    </source>
</reference>
<dbReference type="STRING" id="888268.A0A1E5WG22"/>
<dbReference type="GO" id="GO:0005634">
    <property type="term" value="C:nucleus"/>
    <property type="evidence" value="ECO:0007669"/>
    <property type="project" value="TreeGrafter"/>
</dbReference>